<sequence>MRLTISELVDTAATIIPTPTLDVTTPAYVMNLPKLIGTELSTLPDIVMFLPVDMRPIRTLILDSRGGLMTSIFTTATLAGHLKELERPWQQKICEFFRTELNKFHEDGALSENIPEDIFVGLQYFVPISSGMKRSSAWTNLNYVDQVEIGPTNVDLTIRSSNGQFKLRLFPDKRVPRDLKLRYELAHQVAVLTAEVVKASIGLYARGMASELSPSKAAYAVSPMIPASSANSLLPHVNREQLATKLRPILTQELHDLSRVEFVLDDLLETLSEALDENKIN</sequence>
<reference evidence="2" key="1">
    <citation type="journal article" date="2019" name="Int. J. Syst. Evol. Microbiol.">
        <title>The Global Catalogue of Microorganisms (GCM) 10K type strain sequencing project: providing services to taxonomists for standard genome sequencing and annotation.</title>
        <authorList>
            <consortium name="The Broad Institute Genomics Platform"/>
            <consortium name="The Broad Institute Genome Sequencing Center for Infectious Disease"/>
            <person name="Wu L."/>
            <person name="Ma J."/>
        </authorList>
    </citation>
    <scope>NUCLEOTIDE SEQUENCE [LARGE SCALE GENOMIC DNA]</scope>
    <source>
        <strain evidence="2">CCM 8980</strain>
    </source>
</reference>
<keyword evidence="2" id="KW-1185">Reference proteome</keyword>
<evidence type="ECO:0000313" key="2">
    <source>
        <dbReference type="Proteomes" id="UP001597196"/>
    </source>
</evidence>
<dbReference type="RefSeq" id="WP_203626560.1">
    <property type="nucleotide sequence ID" value="NZ_BOLQ01000006.1"/>
</dbReference>
<protein>
    <submittedName>
        <fullName evidence="1">Uncharacterized protein</fullName>
    </submittedName>
</protein>
<comment type="caution">
    <text evidence="1">The sequence shown here is derived from an EMBL/GenBank/DDBJ whole genome shotgun (WGS) entry which is preliminary data.</text>
</comment>
<dbReference type="Proteomes" id="UP001597196">
    <property type="component" value="Unassembled WGS sequence"/>
</dbReference>
<gene>
    <name evidence="1" type="ORF">ACFQ4P_08255</name>
</gene>
<name>A0ABW4CK28_9LACO</name>
<proteinExistence type="predicted"/>
<accession>A0ABW4CK28</accession>
<organism evidence="1 2">
    <name type="scientific">Lacticaseibacillus mingshuiensis</name>
    <dbReference type="NCBI Taxonomy" id="2799574"/>
    <lineage>
        <taxon>Bacteria</taxon>
        <taxon>Bacillati</taxon>
        <taxon>Bacillota</taxon>
        <taxon>Bacilli</taxon>
        <taxon>Lactobacillales</taxon>
        <taxon>Lactobacillaceae</taxon>
        <taxon>Lacticaseibacillus</taxon>
    </lineage>
</organism>
<dbReference type="EMBL" id="JBHTOC010000011">
    <property type="protein sequence ID" value="MFD1430236.1"/>
    <property type="molecule type" value="Genomic_DNA"/>
</dbReference>
<evidence type="ECO:0000313" key="1">
    <source>
        <dbReference type="EMBL" id="MFD1430236.1"/>
    </source>
</evidence>